<accession>A0AAD5TZ81</accession>
<reference evidence="1" key="1">
    <citation type="submission" date="2020-05" db="EMBL/GenBank/DDBJ databases">
        <title>Phylogenomic resolution of chytrid fungi.</title>
        <authorList>
            <person name="Stajich J.E."/>
            <person name="Amses K."/>
            <person name="Simmons R."/>
            <person name="Seto K."/>
            <person name="Myers J."/>
            <person name="Bonds A."/>
            <person name="Quandt C.A."/>
            <person name="Barry K."/>
            <person name="Liu P."/>
            <person name="Grigoriev I."/>
            <person name="Longcore J.E."/>
            <person name="James T.Y."/>
        </authorList>
    </citation>
    <scope>NUCLEOTIDE SEQUENCE</scope>
    <source>
        <strain evidence="1">JEL0476</strain>
    </source>
</reference>
<evidence type="ECO:0000313" key="2">
    <source>
        <dbReference type="Proteomes" id="UP001211065"/>
    </source>
</evidence>
<gene>
    <name evidence="1" type="ORF">HK099_007230</name>
</gene>
<protein>
    <submittedName>
        <fullName evidence="1">Uncharacterized protein</fullName>
    </submittedName>
</protein>
<evidence type="ECO:0000313" key="1">
    <source>
        <dbReference type="EMBL" id="KAJ3213691.1"/>
    </source>
</evidence>
<comment type="caution">
    <text evidence="1">The sequence shown here is derived from an EMBL/GenBank/DDBJ whole genome shotgun (WGS) entry which is preliminary data.</text>
</comment>
<dbReference type="AlphaFoldDB" id="A0AAD5TZ81"/>
<dbReference type="Proteomes" id="UP001211065">
    <property type="component" value="Unassembled WGS sequence"/>
</dbReference>
<organism evidence="1 2">
    <name type="scientific">Clydaea vesicula</name>
    <dbReference type="NCBI Taxonomy" id="447962"/>
    <lineage>
        <taxon>Eukaryota</taxon>
        <taxon>Fungi</taxon>
        <taxon>Fungi incertae sedis</taxon>
        <taxon>Chytridiomycota</taxon>
        <taxon>Chytridiomycota incertae sedis</taxon>
        <taxon>Chytridiomycetes</taxon>
        <taxon>Lobulomycetales</taxon>
        <taxon>Lobulomycetaceae</taxon>
        <taxon>Clydaea</taxon>
    </lineage>
</organism>
<proteinExistence type="predicted"/>
<dbReference type="EMBL" id="JADGJW010000685">
    <property type="protein sequence ID" value="KAJ3213691.1"/>
    <property type="molecule type" value="Genomic_DNA"/>
</dbReference>
<name>A0AAD5TZ81_9FUNG</name>
<sequence length="712" mass="82826">MRLTIHLVTNYITDLVTNYIRLGDKLYHRLGDKLYHRLDLVTNYIRIVFDKVHGLLRCKSEICQQPNGKERLWNRDDVATLNIKSVVEGYIVDGSRPKHLCQKENQIVDTTTNFSQLSISYPSLPFDDYSNSFTVNNSNFTLNLNLIPEVNLNTSNNNNLFSDQQALITDEQKTDFDNFDYRYLLDISNMFFKNACFIPSQNKSFIYEISTEKSLSHFSTGKTPVTFPESNEALQDFKDYPNKTILHFHLLNRLFTTNLITLINFAPRRWIEAILENNPKGVFNKKIFFEFLSKTSPAVLNIMLAYGCYRTNHALLSDLEFGGSQTKASGFFLYKAIEGLKQFDENIKYQSDVLETMFSIGQLFYFLGIPNKGYMWLRQVGLAAERFSWDSEINNPLIYTEIEEKYLNKDDIRDRKILYTHLMIVSTIVGSPIGDDKHLLEMINQPLAVEMNRFTDEIGRSNLYSAENNKTVLQMCFLSRQVQKFCSNLNNLSQESDLNFSSMILTTNIHDLHDSMINWYNGLLSEKKSFDSLLDFVENFSLIIQKEWIKGIFNICLNVWWLTNFVKLHYDNYFKKKNVSTFSTVRNKEFLMLNSLELILLGTRAISSILLIDIPAEVENNIQIEPFNFGTTVDILIGYNLSEVIEINLEILRVFSSCPESSSWVGNIEIKKEVLNFHLKNIFFKVLEKRTNCPLSQNKHKHFKNVFENFIL</sequence>
<keyword evidence="2" id="KW-1185">Reference proteome</keyword>